<evidence type="ECO:0000313" key="5">
    <source>
        <dbReference type="EMBL" id="MBS4180165.1"/>
    </source>
</evidence>
<reference evidence="5" key="1">
    <citation type="submission" date="2021-05" db="EMBL/GenBank/DDBJ databases">
        <title>Novel Bacillus species.</title>
        <authorList>
            <person name="Liu G."/>
        </authorList>
    </citation>
    <scope>NUCLEOTIDE SEQUENCE</scope>
    <source>
        <strain evidence="5 7">FJAT-50051</strain>
    </source>
</reference>
<sequence length="291" mass="33448">MTIQIKENDAAVIEHYFHLGRYEAAAPIIENQLRQDPKNATALFQMAVVEMSREDFEEARKLCCEAMQFGYSEIIGYHFIGSTYQHVGMYKDAEEALLAALKIDPLNGEVIASYGYLMLQAGHDKKALALLEQARELEPFSDRVNQLILHFYFAKADSKKQQEYIRNVLETSTDEVQNLTNIAMYHALKGEVKEARECYRQAFLLNPADQNILALLGEYDSLTHPLFAPQRFVDKIGGPAVVWITFMVMALLLNWMELYIPLIIIAIIYVLYAIYSWTALLLYKWFVKGRL</sequence>
<dbReference type="EMBL" id="JAGYPE010000001">
    <property type="protein sequence ID" value="MBS4180165.1"/>
    <property type="molecule type" value="Genomic_DNA"/>
</dbReference>
<organism evidence="5">
    <name type="scientific">Neobacillus citreus</name>
    <dbReference type="NCBI Taxonomy" id="2833578"/>
    <lineage>
        <taxon>Bacteria</taxon>
        <taxon>Bacillati</taxon>
        <taxon>Bacillota</taxon>
        <taxon>Bacilli</taxon>
        <taxon>Bacillales</taxon>
        <taxon>Bacillaceae</taxon>
        <taxon>Neobacillus</taxon>
    </lineage>
</organism>
<keyword evidence="7" id="KW-1185">Reference proteome</keyword>
<dbReference type="PANTHER" id="PTHR44186">
    <property type="match status" value="1"/>
</dbReference>
<name>A0A942SU16_9BACI</name>
<keyword evidence="4" id="KW-0472">Membrane</keyword>
<dbReference type="PROSITE" id="PS50005">
    <property type="entry name" value="TPR"/>
    <property type="match status" value="2"/>
</dbReference>
<evidence type="ECO:0000256" key="1">
    <source>
        <dbReference type="ARBA" id="ARBA00022737"/>
    </source>
</evidence>
<protein>
    <submittedName>
        <fullName evidence="5">Tetratricopeptide repeat protein</fullName>
    </submittedName>
</protein>
<dbReference type="Proteomes" id="UP000677265">
    <property type="component" value="Unassembled WGS sequence"/>
</dbReference>
<evidence type="ECO:0000256" key="2">
    <source>
        <dbReference type="ARBA" id="ARBA00022803"/>
    </source>
</evidence>
<feature type="transmembrane region" description="Helical" evidence="4">
    <location>
        <begin position="236"/>
        <end position="253"/>
    </location>
</feature>
<dbReference type="InterPro" id="IPR019734">
    <property type="entry name" value="TPR_rpt"/>
</dbReference>
<evidence type="ECO:0000313" key="7">
    <source>
        <dbReference type="Proteomes" id="UP000677265"/>
    </source>
</evidence>
<evidence type="ECO:0000313" key="6">
    <source>
        <dbReference type="EMBL" id="MCH6268950.1"/>
    </source>
</evidence>
<dbReference type="Pfam" id="PF14559">
    <property type="entry name" value="TPR_19"/>
    <property type="match status" value="2"/>
</dbReference>
<evidence type="ECO:0000256" key="3">
    <source>
        <dbReference type="PROSITE-ProRule" id="PRU00339"/>
    </source>
</evidence>
<feature type="repeat" description="TPR" evidence="3">
    <location>
        <begin position="74"/>
        <end position="107"/>
    </location>
</feature>
<evidence type="ECO:0000256" key="4">
    <source>
        <dbReference type="SAM" id="Phobius"/>
    </source>
</evidence>
<dbReference type="SUPFAM" id="SSF48452">
    <property type="entry name" value="TPR-like"/>
    <property type="match status" value="1"/>
</dbReference>
<dbReference type="Gene3D" id="1.25.40.10">
    <property type="entry name" value="Tetratricopeptide repeat domain"/>
    <property type="match status" value="2"/>
</dbReference>
<dbReference type="PANTHER" id="PTHR44186:SF1">
    <property type="entry name" value="BARDET-BIEDL SYNDROME 4 PROTEIN"/>
    <property type="match status" value="1"/>
</dbReference>
<feature type="transmembrane region" description="Helical" evidence="4">
    <location>
        <begin position="259"/>
        <end position="283"/>
    </location>
</feature>
<gene>
    <name evidence="5" type="ORF">KHB02_02050</name>
    <name evidence="6" type="ORF">KHB02_025810</name>
</gene>
<keyword evidence="4" id="KW-1133">Transmembrane helix</keyword>
<dbReference type="InterPro" id="IPR011990">
    <property type="entry name" value="TPR-like_helical_dom_sf"/>
</dbReference>
<keyword evidence="1" id="KW-0677">Repeat</keyword>
<dbReference type="EMBL" id="JAGYPE020000073">
    <property type="protein sequence ID" value="MCH6268950.1"/>
    <property type="molecule type" value="Genomic_DNA"/>
</dbReference>
<dbReference type="RefSeq" id="WP_213140181.1">
    <property type="nucleotide sequence ID" value="NZ_JAGYPE020000073.1"/>
</dbReference>
<comment type="caution">
    <text evidence="5">The sequence shown here is derived from an EMBL/GenBank/DDBJ whole genome shotgun (WGS) entry which is preliminary data.</text>
</comment>
<proteinExistence type="predicted"/>
<keyword evidence="2 3" id="KW-0802">TPR repeat</keyword>
<keyword evidence="4" id="KW-0812">Transmembrane</keyword>
<dbReference type="SMART" id="SM00028">
    <property type="entry name" value="TPR"/>
    <property type="match status" value="3"/>
</dbReference>
<feature type="repeat" description="TPR" evidence="3">
    <location>
        <begin position="176"/>
        <end position="209"/>
    </location>
</feature>
<accession>A0A942SU16</accession>
<dbReference type="Pfam" id="PF13181">
    <property type="entry name" value="TPR_8"/>
    <property type="match status" value="1"/>
</dbReference>
<dbReference type="AlphaFoldDB" id="A0A942SU16"/>